<dbReference type="CDD" id="cd00093">
    <property type="entry name" value="HTH_XRE"/>
    <property type="match status" value="1"/>
</dbReference>
<organism evidence="4 5">
    <name type="scientific">Parapusillimonas granuli</name>
    <dbReference type="NCBI Taxonomy" id="380911"/>
    <lineage>
        <taxon>Bacteria</taxon>
        <taxon>Pseudomonadati</taxon>
        <taxon>Pseudomonadota</taxon>
        <taxon>Betaproteobacteria</taxon>
        <taxon>Burkholderiales</taxon>
        <taxon>Alcaligenaceae</taxon>
        <taxon>Parapusillimonas</taxon>
    </lineage>
</organism>
<dbReference type="Proteomes" id="UP000559809">
    <property type="component" value="Unassembled WGS sequence"/>
</dbReference>
<dbReference type="InterPro" id="IPR010982">
    <property type="entry name" value="Lambda_DNA-bd_dom_sf"/>
</dbReference>
<dbReference type="PANTHER" id="PTHR46797:SF1">
    <property type="entry name" value="METHYLPHOSPHONATE SYNTHASE"/>
    <property type="match status" value="1"/>
</dbReference>
<dbReference type="PROSITE" id="PS50943">
    <property type="entry name" value="HTH_CROC1"/>
    <property type="match status" value="1"/>
</dbReference>
<keyword evidence="1" id="KW-0238">DNA-binding</keyword>
<dbReference type="GO" id="GO:0005829">
    <property type="term" value="C:cytosol"/>
    <property type="evidence" value="ECO:0007669"/>
    <property type="project" value="TreeGrafter"/>
</dbReference>
<dbReference type="EMBL" id="JACCEM010000002">
    <property type="protein sequence ID" value="NYT48260.1"/>
    <property type="molecule type" value="Genomic_DNA"/>
</dbReference>
<dbReference type="Gene3D" id="1.10.260.40">
    <property type="entry name" value="lambda repressor-like DNA-binding domains"/>
    <property type="match status" value="1"/>
</dbReference>
<protein>
    <submittedName>
        <fullName evidence="4">Helix-turn-helix transcriptional regulator</fullName>
    </submittedName>
</protein>
<dbReference type="InterPro" id="IPR050807">
    <property type="entry name" value="TransReg_Diox_bact_type"/>
</dbReference>
<comment type="caution">
    <text evidence="4">The sequence shown here is derived from an EMBL/GenBank/DDBJ whole genome shotgun (WGS) entry which is preliminary data.</text>
</comment>
<name>A0A853FZL5_9BURK</name>
<dbReference type="SMART" id="SM00530">
    <property type="entry name" value="HTH_XRE"/>
    <property type="match status" value="1"/>
</dbReference>
<accession>A0A853FZL5</accession>
<proteinExistence type="predicted"/>
<evidence type="ECO:0000313" key="5">
    <source>
        <dbReference type="Proteomes" id="UP000559809"/>
    </source>
</evidence>
<feature type="domain" description="HTH cro/C1-type" evidence="3">
    <location>
        <begin position="8"/>
        <end position="62"/>
    </location>
</feature>
<dbReference type="InterPro" id="IPR001387">
    <property type="entry name" value="Cro/C1-type_HTH"/>
</dbReference>
<dbReference type="GO" id="GO:0003700">
    <property type="term" value="F:DNA-binding transcription factor activity"/>
    <property type="evidence" value="ECO:0007669"/>
    <property type="project" value="TreeGrafter"/>
</dbReference>
<reference evidence="4 5" key="1">
    <citation type="submission" date="2020-07" db="EMBL/GenBank/DDBJ databases">
        <title>Taxonomic revisions and descriptions of new bacterial species based on genomic comparisons in the high-G+C-content subgroup of the family Alcaligenaceae.</title>
        <authorList>
            <person name="Szabo A."/>
            <person name="Felfoldi T."/>
        </authorList>
    </citation>
    <scope>NUCLEOTIDE SEQUENCE [LARGE SCALE GENOMIC DNA]</scope>
    <source>
        <strain evidence="4 5">LMG 24012</strain>
    </source>
</reference>
<feature type="region of interest" description="Disordered" evidence="2">
    <location>
        <begin position="81"/>
        <end position="109"/>
    </location>
</feature>
<dbReference type="AlphaFoldDB" id="A0A853FZL5"/>
<keyword evidence="5" id="KW-1185">Reference proteome</keyword>
<sequence length="109" mass="11719">MSNIHRELEAARKHAALTQEELAAQAGLSRMTIQRLESGKLDPRFSTLQEIARVLGLDIMLVPASLRKELEAFVRSGGRLLGQAPGADAPPSVVDLLTGAHGRRSGNEP</sequence>
<evidence type="ECO:0000313" key="4">
    <source>
        <dbReference type="EMBL" id="NYT48260.1"/>
    </source>
</evidence>
<dbReference type="PANTHER" id="PTHR46797">
    <property type="entry name" value="HTH-TYPE TRANSCRIPTIONAL REGULATOR"/>
    <property type="match status" value="1"/>
</dbReference>
<dbReference type="RefSeq" id="WP_180153581.1">
    <property type="nucleotide sequence ID" value="NZ_JACCEM010000002.1"/>
</dbReference>
<dbReference type="SUPFAM" id="SSF47413">
    <property type="entry name" value="lambda repressor-like DNA-binding domains"/>
    <property type="match status" value="1"/>
</dbReference>
<gene>
    <name evidence="4" type="ORF">H0A72_02945</name>
</gene>
<evidence type="ECO:0000256" key="2">
    <source>
        <dbReference type="SAM" id="MobiDB-lite"/>
    </source>
</evidence>
<evidence type="ECO:0000259" key="3">
    <source>
        <dbReference type="PROSITE" id="PS50943"/>
    </source>
</evidence>
<dbReference type="GO" id="GO:0003677">
    <property type="term" value="F:DNA binding"/>
    <property type="evidence" value="ECO:0007669"/>
    <property type="project" value="UniProtKB-KW"/>
</dbReference>
<evidence type="ECO:0000256" key="1">
    <source>
        <dbReference type="ARBA" id="ARBA00023125"/>
    </source>
</evidence>
<dbReference type="Pfam" id="PF01381">
    <property type="entry name" value="HTH_3"/>
    <property type="match status" value="1"/>
</dbReference>